<comment type="caution">
    <text evidence="7">The sequence shown here is derived from an EMBL/GenBank/DDBJ whole genome shotgun (WGS) entry which is preliminary data.</text>
</comment>
<keyword evidence="8" id="KW-1185">Reference proteome</keyword>
<comment type="cofactor">
    <cofactor evidence="1">
        <name>Mg(2+)</name>
        <dbReference type="ChEBI" id="CHEBI:18420"/>
    </cofactor>
</comment>
<evidence type="ECO:0000256" key="5">
    <source>
        <dbReference type="ARBA" id="ARBA00022842"/>
    </source>
</evidence>
<organism evidence="7 8">
    <name type="scientific">Streptantibioticus parmotrematis</name>
    <dbReference type="NCBI Taxonomy" id="2873249"/>
    <lineage>
        <taxon>Bacteria</taxon>
        <taxon>Bacillati</taxon>
        <taxon>Actinomycetota</taxon>
        <taxon>Actinomycetes</taxon>
        <taxon>Kitasatosporales</taxon>
        <taxon>Streptomycetaceae</taxon>
        <taxon>Streptantibioticus</taxon>
    </lineage>
</organism>
<dbReference type="InterPro" id="IPR000092">
    <property type="entry name" value="Polyprenyl_synt"/>
</dbReference>
<evidence type="ECO:0000256" key="1">
    <source>
        <dbReference type="ARBA" id="ARBA00001946"/>
    </source>
</evidence>
<keyword evidence="3 6" id="KW-0808">Transferase</keyword>
<protein>
    <submittedName>
        <fullName evidence="7">Polyprenyl synthetase family protein</fullName>
    </submittedName>
</protein>
<evidence type="ECO:0000313" key="7">
    <source>
        <dbReference type="EMBL" id="MBY8889298.1"/>
    </source>
</evidence>
<gene>
    <name evidence="7" type="ORF">K7472_31315</name>
</gene>
<evidence type="ECO:0000313" key="8">
    <source>
        <dbReference type="Proteomes" id="UP001198565"/>
    </source>
</evidence>
<accession>A0ABS7R1F1</accession>
<name>A0ABS7R1F1_9ACTN</name>
<dbReference type="PANTHER" id="PTHR12001">
    <property type="entry name" value="GERANYLGERANYL PYROPHOSPHATE SYNTHASE"/>
    <property type="match status" value="1"/>
</dbReference>
<evidence type="ECO:0000256" key="3">
    <source>
        <dbReference type="ARBA" id="ARBA00022679"/>
    </source>
</evidence>
<keyword evidence="5" id="KW-0460">Magnesium</keyword>
<dbReference type="RefSeq" id="WP_222982497.1">
    <property type="nucleotide sequence ID" value="NZ_JAINVZ010000040.1"/>
</dbReference>
<proteinExistence type="inferred from homology"/>
<evidence type="ECO:0000256" key="2">
    <source>
        <dbReference type="ARBA" id="ARBA00006706"/>
    </source>
</evidence>
<evidence type="ECO:0000256" key="4">
    <source>
        <dbReference type="ARBA" id="ARBA00022723"/>
    </source>
</evidence>
<dbReference type="InterPro" id="IPR008949">
    <property type="entry name" value="Isoprenoid_synthase_dom_sf"/>
</dbReference>
<dbReference type="SUPFAM" id="SSF48576">
    <property type="entry name" value="Terpenoid synthases"/>
    <property type="match status" value="1"/>
</dbReference>
<keyword evidence="4" id="KW-0479">Metal-binding</keyword>
<evidence type="ECO:0000256" key="6">
    <source>
        <dbReference type="RuleBase" id="RU004466"/>
    </source>
</evidence>
<dbReference type="Gene3D" id="1.10.600.10">
    <property type="entry name" value="Farnesyl Diphosphate Synthase"/>
    <property type="match status" value="1"/>
</dbReference>
<dbReference type="Proteomes" id="UP001198565">
    <property type="component" value="Unassembled WGS sequence"/>
</dbReference>
<reference evidence="7 8" key="1">
    <citation type="submission" date="2021-08" db="EMBL/GenBank/DDBJ databases">
        <title>Streptomyces sp. PTM05 isolated from lichen.</title>
        <authorList>
            <person name="Somphong A."/>
            <person name="Phongsopitanun W."/>
            <person name="Tanasupawat S."/>
        </authorList>
    </citation>
    <scope>NUCLEOTIDE SEQUENCE [LARGE SCALE GENOMIC DNA]</scope>
    <source>
        <strain evidence="7 8">Ptm05</strain>
    </source>
</reference>
<sequence length="380" mass="41531">MTELSHEELIHLQSKLEDRLAEFADTELRHVTTRISADEGHAAAARYLTRPSKRLLGMAFLHTARTLNAPGSETDHIAIATALEIRHGAILLHDDIVDRDTHRGGQPTAHTALIPAFGTDEARSAALFLGDALAALAPLPLLRSALPATTRLKLTDIFTATTAQVAAGQTEQLHLDTAVAPEEVTEDDILRVHAGQFAPYLLCSLHLALALAGHRAVHRDRVTTDLSPMCQAYQVHNDLNGYQELTRVLATGDDHGAVLTLANTSDLARRRLTLLAHTAHRLAPPAHRERLRGFLHGDTDDALATITQLIADSRAPEHVARRILELHQQARVLIEGDTDLPAATRAALAATVQYMTDLYDPDTITSRLYLRARHDLHTAN</sequence>
<dbReference type="Pfam" id="PF00348">
    <property type="entry name" value="polyprenyl_synt"/>
    <property type="match status" value="1"/>
</dbReference>
<comment type="similarity">
    <text evidence="2 6">Belongs to the FPP/GGPP synthase family.</text>
</comment>
<dbReference type="EMBL" id="JAINVZ010000040">
    <property type="protein sequence ID" value="MBY8889298.1"/>
    <property type="molecule type" value="Genomic_DNA"/>
</dbReference>
<dbReference type="PANTHER" id="PTHR12001:SF85">
    <property type="entry name" value="SHORT CHAIN ISOPRENYL DIPHOSPHATE SYNTHASE"/>
    <property type="match status" value="1"/>
</dbReference>